<reference evidence="8" key="1">
    <citation type="submission" date="2015-02" db="EMBL/GenBank/DDBJ databases">
        <title>A transcriptome of Wollemia nobilis - a relic of Gondwana.</title>
        <authorList>
            <person name="Chia J.Y."/>
            <person name="Leong Y.S."/>
            <person name="Abdul Karim S."/>
            <person name="Wan Azmi N."/>
            <person name="Hercus R."/>
            <person name="Croft L."/>
        </authorList>
    </citation>
    <scope>NUCLEOTIDE SEQUENCE</scope>
    <source>
        <strain evidence="8">MaeBrown</strain>
        <tissue evidence="8">Leaf</tissue>
    </source>
</reference>
<feature type="region of interest" description="Disordered" evidence="6">
    <location>
        <begin position="66"/>
        <end position="105"/>
    </location>
</feature>
<organism evidence="8">
    <name type="scientific">Wollemia nobilis</name>
    <dbReference type="NCBI Taxonomy" id="56998"/>
    <lineage>
        <taxon>Eukaryota</taxon>
        <taxon>Viridiplantae</taxon>
        <taxon>Streptophyta</taxon>
        <taxon>Embryophyta</taxon>
        <taxon>Tracheophyta</taxon>
        <taxon>Spermatophyta</taxon>
        <taxon>Pinopsida</taxon>
        <taxon>Pinidae</taxon>
        <taxon>Conifers II</taxon>
        <taxon>Araucariales</taxon>
        <taxon>Araucariaceae</taxon>
        <taxon>Wollemia</taxon>
    </lineage>
</organism>
<evidence type="ECO:0000256" key="6">
    <source>
        <dbReference type="SAM" id="MobiDB-lite"/>
    </source>
</evidence>
<dbReference type="GO" id="GO:0003677">
    <property type="term" value="F:DNA binding"/>
    <property type="evidence" value="ECO:0007669"/>
    <property type="project" value="UniProtKB-UniRule"/>
</dbReference>
<sequence length="384" mass="43372">MTEVLNLGVMEDKGFVEQKRRLKTPSQVEALENIYADHKYPSESMKSKLSRELGLSEKQVQRWFRHRRLKDKKGNTKKEDLDSNEELDAGSGNNLQQQQQQQQVVRKDLGRLQNQRLLGVSDFPSAVLAAELTDRDMLKRRRDQEDFDEGDCHRTGNGSTSQDTSSSQSRSSYEMEALRNGNYVEIRGNTNKKLKEQGLHHTYPPQHFLMACEEQSGATVLRQCGGSNGARQGGGSNFKQIKHRNHFKGEENTRFANNHDYPSAVLAAELTDKELLKGGNQNHDVAEDPYVSVSQERSSLQSGSSYEMEGRRPTFKSGSPFDAWRRRGENEGLQIAADQIYWQQDAEHHAISAVKSQLGISYKPDGPALNVEFDPLPPGAFGYR</sequence>
<dbReference type="Gene3D" id="1.10.10.60">
    <property type="entry name" value="Homeodomain-like"/>
    <property type="match status" value="1"/>
</dbReference>
<evidence type="ECO:0000256" key="3">
    <source>
        <dbReference type="ARBA" id="ARBA00004586"/>
    </source>
</evidence>
<comment type="subcellular location">
    <subcellularLocation>
        <location evidence="2">Endomembrane system</location>
        <topology evidence="2">Multi-pass membrane protein</topology>
    </subcellularLocation>
    <subcellularLocation>
        <location evidence="3">Endoplasmic reticulum membrane</location>
    </subcellularLocation>
    <subcellularLocation>
        <location evidence="1 4 5">Nucleus</location>
    </subcellularLocation>
</comment>
<evidence type="ECO:0000256" key="4">
    <source>
        <dbReference type="PROSITE-ProRule" id="PRU00108"/>
    </source>
</evidence>
<dbReference type="PANTHER" id="PTHR47713:SF2">
    <property type="entry name" value="HOMEODOMAIN-LIKE SUPERFAMILY PROTEIN"/>
    <property type="match status" value="1"/>
</dbReference>
<keyword evidence="4 5" id="KW-0371">Homeobox</keyword>
<proteinExistence type="predicted"/>
<feature type="region of interest" description="Disordered" evidence="6">
    <location>
        <begin position="140"/>
        <end position="175"/>
    </location>
</feature>
<feature type="compositionally biased region" description="Basic and acidic residues" evidence="6">
    <location>
        <begin position="72"/>
        <end position="81"/>
    </location>
</feature>
<dbReference type="Pfam" id="PF00046">
    <property type="entry name" value="Homeodomain"/>
    <property type="match status" value="1"/>
</dbReference>
<dbReference type="PROSITE" id="PS50071">
    <property type="entry name" value="HOMEOBOX_2"/>
    <property type="match status" value="1"/>
</dbReference>
<evidence type="ECO:0000256" key="1">
    <source>
        <dbReference type="ARBA" id="ARBA00004123"/>
    </source>
</evidence>
<feature type="DNA-binding region" description="Homeobox" evidence="4">
    <location>
        <begin position="16"/>
        <end position="75"/>
    </location>
</feature>
<protein>
    <submittedName>
        <fullName evidence="8">TSA: Wollemia nobilis Ref_Wollemi_Transcript_442_1799 transcribed RNA sequence</fullName>
    </submittedName>
</protein>
<evidence type="ECO:0000259" key="7">
    <source>
        <dbReference type="PROSITE" id="PS50071"/>
    </source>
</evidence>
<name>A0A0C9SB68_9CONI</name>
<dbReference type="EMBL" id="GCHU01000440">
    <property type="protein sequence ID" value="JAG89573.1"/>
    <property type="molecule type" value="Transcribed_RNA"/>
</dbReference>
<dbReference type="PANTHER" id="PTHR47713">
    <property type="entry name" value="HOMEODOMAIN-LIKE SUPERFAMILY PROTEIN"/>
    <property type="match status" value="1"/>
</dbReference>
<dbReference type="InterPro" id="IPR001356">
    <property type="entry name" value="HD"/>
</dbReference>
<feature type="region of interest" description="Disordered" evidence="6">
    <location>
        <begin position="296"/>
        <end position="322"/>
    </location>
</feature>
<dbReference type="GO" id="GO:0005634">
    <property type="term" value="C:nucleus"/>
    <property type="evidence" value="ECO:0007669"/>
    <property type="project" value="UniProtKB-SubCell"/>
</dbReference>
<accession>A0A0C9SB68</accession>
<keyword evidence="4 5" id="KW-0238">DNA-binding</keyword>
<dbReference type="InterPro" id="IPR009057">
    <property type="entry name" value="Homeodomain-like_sf"/>
</dbReference>
<dbReference type="GO" id="GO:0005789">
    <property type="term" value="C:endoplasmic reticulum membrane"/>
    <property type="evidence" value="ECO:0007669"/>
    <property type="project" value="UniProtKB-SubCell"/>
</dbReference>
<feature type="compositionally biased region" description="Low complexity" evidence="6">
    <location>
        <begin position="159"/>
        <end position="172"/>
    </location>
</feature>
<feature type="compositionally biased region" description="Low complexity" evidence="6">
    <location>
        <begin position="296"/>
        <end position="305"/>
    </location>
</feature>
<evidence type="ECO:0000256" key="5">
    <source>
        <dbReference type="RuleBase" id="RU000682"/>
    </source>
</evidence>
<evidence type="ECO:0000256" key="2">
    <source>
        <dbReference type="ARBA" id="ARBA00004127"/>
    </source>
</evidence>
<dbReference type="SMART" id="SM00389">
    <property type="entry name" value="HOX"/>
    <property type="match status" value="1"/>
</dbReference>
<dbReference type="SUPFAM" id="SSF46689">
    <property type="entry name" value="Homeodomain-like"/>
    <property type="match status" value="1"/>
</dbReference>
<keyword evidence="4 5" id="KW-0539">Nucleus</keyword>
<evidence type="ECO:0000313" key="8">
    <source>
        <dbReference type="EMBL" id="JAG89573.1"/>
    </source>
</evidence>
<dbReference type="CDD" id="cd00086">
    <property type="entry name" value="homeodomain"/>
    <property type="match status" value="1"/>
</dbReference>
<dbReference type="AlphaFoldDB" id="A0A0C9SB68"/>
<feature type="domain" description="Homeobox" evidence="7">
    <location>
        <begin position="14"/>
        <end position="74"/>
    </location>
</feature>
<dbReference type="FunFam" id="1.10.10.60:FF:000020">
    <property type="entry name" value="Ceramide synthase 5"/>
    <property type="match status" value="1"/>
</dbReference>